<dbReference type="InterPro" id="IPR050545">
    <property type="entry name" value="Mycobact_MmpL"/>
</dbReference>
<feature type="transmembrane region" description="Helical" evidence="8">
    <location>
        <begin position="708"/>
        <end position="727"/>
    </location>
</feature>
<dbReference type="Proteomes" id="UP000480122">
    <property type="component" value="Unassembled WGS sequence"/>
</dbReference>
<feature type="transmembrane region" description="Helical" evidence="8">
    <location>
        <begin position="670"/>
        <end position="696"/>
    </location>
</feature>
<feature type="transmembrane region" description="Helical" evidence="8">
    <location>
        <begin position="758"/>
        <end position="779"/>
    </location>
</feature>
<organism evidence="10 11">
    <name type="scientific">Agromyces luteolus</name>
    <dbReference type="NCBI Taxonomy" id="88373"/>
    <lineage>
        <taxon>Bacteria</taxon>
        <taxon>Bacillati</taxon>
        <taxon>Actinomycetota</taxon>
        <taxon>Actinomycetes</taxon>
        <taxon>Micrococcales</taxon>
        <taxon>Microbacteriaceae</taxon>
        <taxon>Agromyces</taxon>
    </lineage>
</organism>
<dbReference type="Gene3D" id="1.20.1640.10">
    <property type="entry name" value="Multidrug efflux transporter AcrB transmembrane domain"/>
    <property type="match status" value="2"/>
</dbReference>
<gene>
    <name evidence="10" type="ORF">GLX25_13435</name>
</gene>
<feature type="transmembrane region" description="Helical" evidence="8">
    <location>
        <begin position="381"/>
        <end position="404"/>
    </location>
</feature>
<dbReference type="PANTHER" id="PTHR33406">
    <property type="entry name" value="MEMBRANE PROTEIN MJ1562-RELATED"/>
    <property type="match status" value="1"/>
</dbReference>
<evidence type="ECO:0000256" key="1">
    <source>
        <dbReference type="ARBA" id="ARBA00004651"/>
    </source>
</evidence>
<feature type="compositionally biased region" description="Low complexity" evidence="7">
    <location>
        <begin position="849"/>
        <end position="860"/>
    </location>
</feature>
<evidence type="ECO:0000313" key="10">
    <source>
        <dbReference type="EMBL" id="MUN08117.1"/>
    </source>
</evidence>
<feature type="transmembrane region" description="Helical" evidence="8">
    <location>
        <begin position="410"/>
        <end position="443"/>
    </location>
</feature>
<evidence type="ECO:0000259" key="9">
    <source>
        <dbReference type="PROSITE" id="PS50156"/>
    </source>
</evidence>
<feature type="domain" description="SSD" evidence="9">
    <location>
        <begin position="315"/>
        <end position="440"/>
    </location>
</feature>
<evidence type="ECO:0000256" key="7">
    <source>
        <dbReference type="SAM" id="MobiDB-lite"/>
    </source>
</evidence>
<evidence type="ECO:0000256" key="5">
    <source>
        <dbReference type="ARBA" id="ARBA00023136"/>
    </source>
</evidence>
<feature type="transmembrane region" description="Helical" evidence="8">
    <location>
        <begin position="472"/>
        <end position="491"/>
    </location>
</feature>
<feature type="transmembrane region" description="Helical" evidence="8">
    <location>
        <begin position="312"/>
        <end position="335"/>
    </location>
</feature>
<reference evidence="10 11" key="1">
    <citation type="submission" date="2019-11" db="EMBL/GenBank/DDBJ databases">
        <title>Agromyces kandeliae sp. nov., isolated from mangrove soil.</title>
        <authorList>
            <person name="Wang R."/>
        </authorList>
    </citation>
    <scope>NUCLEOTIDE SEQUENCE [LARGE SCALE GENOMIC DNA]</scope>
    <source>
        <strain evidence="10 11">JCM 11431</strain>
    </source>
</reference>
<keyword evidence="4 8" id="KW-1133">Transmembrane helix</keyword>
<keyword evidence="2" id="KW-1003">Cell membrane</keyword>
<evidence type="ECO:0000313" key="11">
    <source>
        <dbReference type="Proteomes" id="UP000480122"/>
    </source>
</evidence>
<evidence type="ECO:0000256" key="6">
    <source>
        <dbReference type="SAM" id="Coils"/>
    </source>
</evidence>
<feature type="transmembrane region" description="Helical" evidence="8">
    <location>
        <begin position="20"/>
        <end position="41"/>
    </location>
</feature>
<keyword evidence="5 8" id="KW-0472">Membrane</keyword>
<proteinExistence type="predicted"/>
<feature type="transmembrane region" description="Helical" evidence="8">
    <location>
        <begin position="284"/>
        <end position="305"/>
    </location>
</feature>
<dbReference type="AlphaFoldDB" id="A0A7C9LZB0"/>
<name>A0A7C9LZB0_9MICO</name>
<dbReference type="OrthoDB" id="7051771at2"/>
<keyword evidence="11" id="KW-1185">Reference proteome</keyword>
<feature type="region of interest" description="Disordered" evidence="7">
    <location>
        <begin position="841"/>
        <end position="876"/>
    </location>
</feature>
<dbReference type="Pfam" id="PF03176">
    <property type="entry name" value="MMPL"/>
    <property type="match status" value="2"/>
</dbReference>
<evidence type="ECO:0000256" key="3">
    <source>
        <dbReference type="ARBA" id="ARBA00022692"/>
    </source>
</evidence>
<comment type="caution">
    <text evidence="10">The sequence shown here is derived from an EMBL/GenBank/DDBJ whole genome shotgun (WGS) entry which is preliminary data.</text>
</comment>
<dbReference type="EMBL" id="WODA01000023">
    <property type="protein sequence ID" value="MUN08117.1"/>
    <property type="molecule type" value="Genomic_DNA"/>
</dbReference>
<feature type="compositionally biased region" description="Basic and acidic residues" evidence="7">
    <location>
        <begin position="863"/>
        <end position="876"/>
    </location>
</feature>
<dbReference type="RefSeq" id="WP_155842939.1">
    <property type="nucleotide sequence ID" value="NZ_BAAAIA010000001.1"/>
</dbReference>
<keyword evidence="3 8" id="KW-0812">Transmembrane</keyword>
<protein>
    <submittedName>
        <fullName evidence="10">MMPL family transporter</fullName>
    </submittedName>
</protein>
<dbReference type="InterPro" id="IPR000731">
    <property type="entry name" value="SSD"/>
</dbReference>
<dbReference type="PANTHER" id="PTHR33406:SF13">
    <property type="entry name" value="MEMBRANE PROTEIN YDFJ"/>
    <property type="match status" value="1"/>
</dbReference>
<dbReference type="PROSITE" id="PS50156">
    <property type="entry name" value="SSD"/>
    <property type="match status" value="1"/>
</dbReference>
<dbReference type="GO" id="GO:0005886">
    <property type="term" value="C:plasma membrane"/>
    <property type="evidence" value="ECO:0007669"/>
    <property type="project" value="UniProtKB-SubCell"/>
</dbReference>
<keyword evidence="6" id="KW-0175">Coiled coil</keyword>
<feature type="coiled-coil region" evidence="6">
    <location>
        <begin position="117"/>
        <end position="201"/>
    </location>
</feature>
<feature type="transmembrane region" description="Helical" evidence="8">
    <location>
        <begin position="341"/>
        <end position="360"/>
    </location>
</feature>
<feature type="transmembrane region" description="Helical" evidence="8">
    <location>
        <begin position="644"/>
        <end position="663"/>
    </location>
</feature>
<dbReference type="InterPro" id="IPR004869">
    <property type="entry name" value="MMPL_dom"/>
</dbReference>
<accession>A0A7C9LZB0</accession>
<evidence type="ECO:0000256" key="4">
    <source>
        <dbReference type="ARBA" id="ARBA00022989"/>
    </source>
</evidence>
<dbReference type="SUPFAM" id="SSF82866">
    <property type="entry name" value="Multidrug efflux transporter AcrB transmembrane domain"/>
    <property type="match status" value="2"/>
</dbReference>
<comment type="subcellular location">
    <subcellularLocation>
        <location evidence="1">Cell membrane</location>
        <topology evidence="1">Multi-pass membrane protein</topology>
    </subcellularLocation>
</comment>
<sequence length="876" mass="90197">MAELLYRLGRFSARRSWTVVVGWVVALAMAVGAFLAFGGTLTSSMSIPGTETERVNEQLTDELDGLGGATGTVVFQTEDGSAFTDAQESAIGDLLDGIAGLDGVEDVVDPFAAASDRADQEQQLADGAAQLDDAEAQIEAGTAQLDAAEQQLDAGQAQLDAAVAQAQADGTFAFAAGQFEAQQAELDQGRAQLDAQRAELEAGAAELPAQRAQLEDGQRLVDAASEIRTVSEDGSVATGAVMFEDDLFTLSDELKAEVAAELDGAGIDGVQVDYSTEIAASIDGLIGVGEVVGVVLALLVLVIMFRTLLPAVLPIVSSLVGVGVGVAGSMALSGVVDMSSVTPVLGVMLGLAVGIDYALFIINRHRRQLLAGMDLRESIALANGTSGNAVVFAGSTVLVALLALNVTGIPFLGVMGTVGAVCVLVAVLIAVTLTPALLGLIGIRVLNRRARAQVGHDAHARPELKPMKTGRALLRAALAIVALLIVAIPALSMRLGLPDGSSEAADSTQYRAYTAVADAFGAGQNGPLLVTVALPSSVADDDVVGVQADLAERLLEEDGVVAVAPVGVSDDRDFLAFQVVPVDGPSSESTEQLVHDLRALSPLDAGEAGVGVGEAAAVDGDLELGVAGQASGNIDISAKLAGVLPVYLALVVGLSLIILVLVFRSILVPLIATAGFVLSLFAAFGAVVAIFQWGWLGALFDVHDPGPVLNFAPIIIMGVLFGLAMDYQLFLVSGMREAWVHGVPARTAVVAGMRNGRAVVTAAAIIMVSVFGGFVFSHLTMVRPLGFGLAIGVLFDAFIVRMLLIPAVMHLLGESAWWLPKWLDRILPNVDVEGAALERTHPVHGAEPGGSADATGAPADAGDDARTAELEPEPTR</sequence>
<evidence type="ECO:0000256" key="2">
    <source>
        <dbReference type="ARBA" id="ARBA00022475"/>
    </source>
</evidence>
<evidence type="ECO:0000256" key="8">
    <source>
        <dbReference type="SAM" id="Phobius"/>
    </source>
</evidence>